<protein>
    <submittedName>
        <fullName evidence="1">GNAT family N-acetyltransferase</fullName>
    </submittedName>
</protein>
<accession>A0ABU5R9A1</accession>
<dbReference type="RefSeq" id="WP_323330566.1">
    <property type="nucleotide sequence ID" value="NZ_JAYFSI010000006.1"/>
</dbReference>
<sequence>MSRATVGGPASGARGEYGDLLPVRAAAEAPPVVCLRGHYLALFGMIKSHSPRYRLHTTLCETCRRQEAGDAAERRLAEWAHLDVQVQHPPGAVPPDGLVLVAVPPSAGSATGKIELRLDGLTTGTASLTSCAACRTATLDYVHVDAGYRRLGYGRTLVSATLVRAPGYAWSAPAPDGPVARAFRARVALPRTGPLCVHRGK</sequence>
<dbReference type="SUPFAM" id="SSF55729">
    <property type="entry name" value="Acyl-CoA N-acyltransferases (Nat)"/>
    <property type="match status" value="1"/>
</dbReference>
<reference evidence="1 2" key="1">
    <citation type="submission" date="2023-12" db="EMBL/GenBank/DDBJ databases">
        <title>Amycolatopsis sp. V23-08.</title>
        <authorList>
            <person name="Somphong A."/>
        </authorList>
    </citation>
    <scope>NUCLEOTIDE SEQUENCE [LARGE SCALE GENOMIC DNA]</scope>
    <source>
        <strain evidence="1 2">V23-08</strain>
    </source>
</reference>
<dbReference type="InterPro" id="IPR016181">
    <property type="entry name" value="Acyl_CoA_acyltransferase"/>
</dbReference>
<gene>
    <name evidence="1" type="ORF">VA596_24935</name>
</gene>
<proteinExistence type="predicted"/>
<evidence type="ECO:0000313" key="1">
    <source>
        <dbReference type="EMBL" id="MEA5362803.1"/>
    </source>
</evidence>
<organism evidence="1 2">
    <name type="scientific">Amycolatopsis heterodermiae</name>
    <dbReference type="NCBI Taxonomy" id="3110235"/>
    <lineage>
        <taxon>Bacteria</taxon>
        <taxon>Bacillati</taxon>
        <taxon>Actinomycetota</taxon>
        <taxon>Actinomycetes</taxon>
        <taxon>Pseudonocardiales</taxon>
        <taxon>Pseudonocardiaceae</taxon>
        <taxon>Amycolatopsis</taxon>
    </lineage>
</organism>
<dbReference type="Proteomes" id="UP001304298">
    <property type="component" value="Unassembled WGS sequence"/>
</dbReference>
<comment type="caution">
    <text evidence="1">The sequence shown here is derived from an EMBL/GenBank/DDBJ whole genome shotgun (WGS) entry which is preliminary data.</text>
</comment>
<dbReference type="EMBL" id="JAYFSI010000006">
    <property type="protein sequence ID" value="MEA5362803.1"/>
    <property type="molecule type" value="Genomic_DNA"/>
</dbReference>
<keyword evidence="2" id="KW-1185">Reference proteome</keyword>
<name>A0ABU5R9A1_9PSEU</name>
<evidence type="ECO:0000313" key="2">
    <source>
        <dbReference type="Proteomes" id="UP001304298"/>
    </source>
</evidence>